<accession>A0A6A6N7Z9</accession>
<feature type="region of interest" description="Disordered" evidence="1">
    <location>
        <begin position="1"/>
        <end position="46"/>
    </location>
</feature>
<dbReference type="EMBL" id="JAAGAX010000002">
    <property type="protein sequence ID" value="KAF2322302.1"/>
    <property type="molecule type" value="Genomic_DNA"/>
</dbReference>
<evidence type="ECO:0000313" key="2">
    <source>
        <dbReference type="EMBL" id="KAF2322302.1"/>
    </source>
</evidence>
<evidence type="ECO:0000313" key="3">
    <source>
        <dbReference type="Proteomes" id="UP000467840"/>
    </source>
</evidence>
<protein>
    <submittedName>
        <fullName evidence="2">Uncharacterized protein</fullName>
    </submittedName>
</protein>
<reference evidence="2 3" key="1">
    <citation type="journal article" date="2020" name="Mol. Plant">
        <title>The Chromosome-Based Rubber Tree Genome Provides New Insights into Spurge Genome Evolution and Rubber Biosynthesis.</title>
        <authorList>
            <person name="Liu J."/>
            <person name="Shi C."/>
            <person name="Shi C.C."/>
            <person name="Li W."/>
            <person name="Zhang Q.J."/>
            <person name="Zhang Y."/>
            <person name="Li K."/>
            <person name="Lu H.F."/>
            <person name="Shi C."/>
            <person name="Zhu S.T."/>
            <person name="Xiao Z.Y."/>
            <person name="Nan H."/>
            <person name="Yue Y."/>
            <person name="Zhu X.G."/>
            <person name="Wu Y."/>
            <person name="Hong X.N."/>
            <person name="Fan G.Y."/>
            <person name="Tong Y."/>
            <person name="Zhang D."/>
            <person name="Mao C.L."/>
            <person name="Liu Y.L."/>
            <person name="Hao S.J."/>
            <person name="Liu W.Q."/>
            <person name="Lv M.Q."/>
            <person name="Zhang H.B."/>
            <person name="Liu Y."/>
            <person name="Hu-Tang G.R."/>
            <person name="Wang J.P."/>
            <person name="Wang J.H."/>
            <person name="Sun Y.H."/>
            <person name="Ni S.B."/>
            <person name="Chen W.B."/>
            <person name="Zhang X.C."/>
            <person name="Jiao Y.N."/>
            <person name="Eichler E.E."/>
            <person name="Li G.H."/>
            <person name="Liu X."/>
            <person name="Gao L.Z."/>
        </authorList>
    </citation>
    <scope>NUCLEOTIDE SEQUENCE [LARGE SCALE GENOMIC DNA]</scope>
    <source>
        <strain evidence="3">cv. GT1</strain>
        <tissue evidence="2">Leaf</tissue>
    </source>
</reference>
<gene>
    <name evidence="2" type="ORF">GH714_010741</name>
</gene>
<feature type="compositionally biased region" description="Gly residues" evidence="1">
    <location>
        <begin position="15"/>
        <end position="44"/>
    </location>
</feature>
<name>A0A6A6N7Z9_HEVBR</name>
<dbReference type="AlphaFoldDB" id="A0A6A6N7Z9"/>
<keyword evidence="3" id="KW-1185">Reference proteome</keyword>
<dbReference type="Proteomes" id="UP000467840">
    <property type="component" value="Chromosome 11"/>
</dbReference>
<proteinExistence type="predicted"/>
<organism evidence="2 3">
    <name type="scientific">Hevea brasiliensis</name>
    <name type="common">Para rubber tree</name>
    <name type="synonym">Siphonia brasiliensis</name>
    <dbReference type="NCBI Taxonomy" id="3981"/>
    <lineage>
        <taxon>Eukaryota</taxon>
        <taxon>Viridiplantae</taxon>
        <taxon>Streptophyta</taxon>
        <taxon>Embryophyta</taxon>
        <taxon>Tracheophyta</taxon>
        <taxon>Spermatophyta</taxon>
        <taxon>Magnoliopsida</taxon>
        <taxon>eudicotyledons</taxon>
        <taxon>Gunneridae</taxon>
        <taxon>Pentapetalae</taxon>
        <taxon>rosids</taxon>
        <taxon>fabids</taxon>
        <taxon>Malpighiales</taxon>
        <taxon>Euphorbiaceae</taxon>
        <taxon>Crotonoideae</taxon>
        <taxon>Micrandreae</taxon>
        <taxon>Hevea</taxon>
    </lineage>
</organism>
<evidence type="ECO:0000256" key="1">
    <source>
        <dbReference type="SAM" id="MobiDB-lite"/>
    </source>
</evidence>
<feature type="compositionally biased region" description="Polar residues" evidence="1">
    <location>
        <begin position="1"/>
        <end position="11"/>
    </location>
</feature>
<comment type="caution">
    <text evidence="2">The sequence shown here is derived from an EMBL/GenBank/DDBJ whole genome shotgun (WGS) entry which is preliminary data.</text>
</comment>
<sequence>MLSSGVVQSSVGAEGPKGVGARGVKGVGAEGGGLKPGKGTGEGAGADTLHNVEEKMRATNGGDDGGALSEHFVRWLHLCVSVAVLKEVFIYEEMFEI</sequence>